<reference evidence="1" key="3">
    <citation type="submission" date="2023-07" db="EMBL/GenBank/DDBJ databases">
        <title>An improved reference 1 genome and first organelle genomes of Quercus suber.</title>
        <authorList>
            <consortium name="Genosuber Consortium"/>
            <person name="Usie A."/>
            <person name="Serra O."/>
            <person name="Barros P."/>
        </authorList>
    </citation>
    <scope>NUCLEOTIDE SEQUENCE</scope>
    <source>
        <strain evidence="1">HL8</strain>
        <tissue evidence="1">Leaves</tissue>
    </source>
</reference>
<dbReference type="EMBL" id="PKMF04000033">
    <property type="protein sequence ID" value="KAK7856843.1"/>
    <property type="molecule type" value="Genomic_DNA"/>
</dbReference>
<evidence type="ECO:0000313" key="1">
    <source>
        <dbReference type="EMBL" id="KAK7856843.1"/>
    </source>
</evidence>
<reference evidence="1" key="2">
    <citation type="journal article" date="2018" name="Sci. Data">
        <title>The draft genome sequence of cork oak.</title>
        <authorList>
            <person name="Ramos A.M."/>
            <person name="Usie A."/>
            <person name="Barbosa P."/>
            <person name="Barros P.M."/>
            <person name="Capote T."/>
            <person name="Chaves I."/>
            <person name="Simoes F."/>
            <person name="Abreu I."/>
            <person name="Carrasquinho I."/>
            <person name="Faro C."/>
            <person name="Guimaraes J.B."/>
            <person name="Mendonca D."/>
            <person name="Nobrega F."/>
            <person name="Rodrigues L."/>
            <person name="Saibo N.J.M."/>
            <person name="Varela M.C."/>
            <person name="Egas C."/>
            <person name="Matos J."/>
            <person name="Miguel C.M."/>
            <person name="Oliveira M.M."/>
            <person name="Ricardo C.P."/>
            <person name="Goncalves S."/>
        </authorList>
    </citation>
    <scope>NUCLEOTIDE SEQUENCE [LARGE SCALE GENOMIC DNA]</scope>
    <source>
        <strain evidence="1">HL8</strain>
    </source>
</reference>
<organism evidence="1">
    <name type="scientific">Quercus suber</name>
    <name type="common">Cork oak</name>
    <dbReference type="NCBI Taxonomy" id="58331"/>
    <lineage>
        <taxon>Eukaryota</taxon>
        <taxon>Viridiplantae</taxon>
        <taxon>Streptophyta</taxon>
        <taxon>Embryophyta</taxon>
        <taxon>Tracheophyta</taxon>
        <taxon>Spermatophyta</taxon>
        <taxon>Magnoliopsida</taxon>
        <taxon>eudicotyledons</taxon>
        <taxon>Gunneridae</taxon>
        <taxon>Pentapetalae</taxon>
        <taxon>rosids</taxon>
        <taxon>fabids</taxon>
        <taxon>Fagales</taxon>
        <taxon>Fagaceae</taxon>
        <taxon>Quercus</taxon>
    </lineage>
</organism>
<reference evidence="1" key="1">
    <citation type="submission" date="2017-12" db="EMBL/GenBank/DDBJ databases">
        <authorList>
            <person name="Barbosa P."/>
            <person name="Usie A."/>
            <person name="Ramos A.M."/>
        </authorList>
    </citation>
    <scope>NUCLEOTIDE SEQUENCE</scope>
    <source>
        <strain evidence="1">HL8</strain>
        <tissue evidence="1">Leaves</tissue>
    </source>
</reference>
<proteinExistence type="predicted"/>
<accession>A0AAW0M1V9</accession>
<gene>
    <name evidence="1" type="ORF">CFP56_021566</name>
</gene>
<protein>
    <submittedName>
        <fullName evidence="1">Uncharacterized protein</fullName>
    </submittedName>
</protein>
<dbReference type="AlphaFoldDB" id="A0AAW0M1V9"/>
<sequence length="130" mass="14923">MSSFQLPHDTKAANLVVLPTCLGCQYGGLWILQLSVGMHEFNLFLASAGAKPCNHYKRYIITKDGQKDIWKDFKWIQTCFCCSPCGDKNDPVYIHSTHKVHLQFIYTVQTKFHLNTGYYAQYLTGKTKPR</sequence>
<name>A0AAW0M1V9_QUESU</name>
<comment type="caution">
    <text evidence="1">The sequence shown here is derived from an EMBL/GenBank/DDBJ whole genome shotgun (WGS) entry which is preliminary data.</text>
</comment>